<keyword evidence="4" id="KW-0963">Cytoplasm</keyword>
<evidence type="ECO:0000256" key="2">
    <source>
        <dbReference type="ARBA" id="ARBA00006333"/>
    </source>
</evidence>
<dbReference type="InterPro" id="IPR050148">
    <property type="entry name" value="Terpene_synthase-like"/>
</dbReference>
<comment type="subunit">
    <text evidence="3">Monomer.</text>
</comment>
<dbReference type="Proteomes" id="UP000007305">
    <property type="component" value="Chromosome 9"/>
</dbReference>
<dbReference type="Gene3D" id="1.50.10.130">
    <property type="entry name" value="Terpene synthase, N-terminal domain"/>
    <property type="match status" value="1"/>
</dbReference>
<reference evidence="6" key="3">
    <citation type="submission" date="2021-05" db="UniProtKB">
        <authorList>
            <consortium name="EnsemblPlants"/>
        </authorList>
    </citation>
    <scope>IDENTIFICATION</scope>
    <source>
        <strain evidence="6">cv. B73</strain>
    </source>
</reference>
<dbReference type="SUPFAM" id="SSF48239">
    <property type="entry name" value="Terpenoid cyclases/Protein prenyltransferases"/>
    <property type="match status" value="1"/>
</dbReference>
<evidence type="ECO:0000259" key="5">
    <source>
        <dbReference type="Pfam" id="PF01397"/>
    </source>
</evidence>
<dbReference type="GO" id="GO:0010333">
    <property type="term" value="F:terpene synthase activity"/>
    <property type="evidence" value="ECO:0000318"/>
    <property type="project" value="GO_Central"/>
</dbReference>
<evidence type="ECO:0000256" key="4">
    <source>
        <dbReference type="ARBA" id="ARBA00022490"/>
    </source>
</evidence>
<dbReference type="Gene3D" id="1.10.600.10">
    <property type="entry name" value="Farnesyl Diphosphate Synthase"/>
    <property type="match status" value="1"/>
</dbReference>
<evidence type="ECO:0000313" key="7">
    <source>
        <dbReference type="Proteomes" id="UP000007305"/>
    </source>
</evidence>
<evidence type="ECO:0000256" key="1">
    <source>
        <dbReference type="ARBA" id="ARBA00004496"/>
    </source>
</evidence>
<dbReference type="FunFam" id="1.50.10.130:FF:000006">
    <property type="entry name" value="Terpene synthase 7"/>
    <property type="match status" value="1"/>
</dbReference>
<keyword evidence="7" id="KW-1185">Reference proteome</keyword>
<dbReference type="AlphaFoldDB" id="A0A804RAL9"/>
<comment type="subcellular location">
    <subcellularLocation>
        <location evidence="1">Cytoplasm</location>
    </subcellularLocation>
</comment>
<dbReference type="GO" id="GO:0005737">
    <property type="term" value="C:cytoplasm"/>
    <property type="evidence" value="ECO:0007669"/>
    <property type="project" value="UniProtKB-SubCell"/>
</dbReference>
<dbReference type="Pfam" id="PF01397">
    <property type="entry name" value="Terpene_synth"/>
    <property type="match status" value="1"/>
</dbReference>
<protein>
    <recommendedName>
        <fullName evidence="5">Terpene synthase N-terminal domain-containing protein</fullName>
    </recommendedName>
</protein>
<dbReference type="EnsemblPlants" id="Zm00001eb394330_T001">
    <property type="protein sequence ID" value="Zm00001eb394330_P001"/>
    <property type="gene ID" value="Zm00001eb394330"/>
</dbReference>
<dbReference type="InterPro" id="IPR008949">
    <property type="entry name" value="Isoprenoid_synthase_dom_sf"/>
</dbReference>
<reference evidence="7" key="1">
    <citation type="journal article" date="2009" name="Science">
        <title>The B73 maize genome: complexity, diversity, and dynamics.</title>
        <authorList>
            <person name="Schnable P.S."/>
            <person name="Ware D."/>
            <person name="Fulton R.S."/>
            <person name="Stein J.C."/>
            <person name="Wei F."/>
            <person name="Pasternak S."/>
            <person name="Liang C."/>
            <person name="Zhang J."/>
            <person name="Fulton L."/>
            <person name="Graves T.A."/>
            <person name="Minx P."/>
            <person name="Reily A.D."/>
            <person name="Courtney L."/>
            <person name="Kruchowski S.S."/>
            <person name="Tomlinson C."/>
            <person name="Strong C."/>
            <person name="Delehaunty K."/>
            <person name="Fronick C."/>
            <person name="Courtney B."/>
            <person name="Rock S.M."/>
            <person name="Belter E."/>
            <person name="Du F."/>
            <person name="Kim K."/>
            <person name="Abbott R.M."/>
            <person name="Cotton M."/>
            <person name="Levy A."/>
            <person name="Marchetto P."/>
            <person name="Ochoa K."/>
            <person name="Jackson S.M."/>
            <person name="Gillam B."/>
            <person name="Chen W."/>
            <person name="Yan L."/>
            <person name="Higginbotham J."/>
            <person name="Cardenas M."/>
            <person name="Waligorski J."/>
            <person name="Applebaum E."/>
            <person name="Phelps L."/>
            <person name="Falcone J."/>
            <person name="Kanchi K."/>
            <person name="Thane T."/>
            <person name="Scimone A."/>
            <person name="Thane N."/>
            <person name="Henke J."/>
            <person name="Wang T."/>
            <person name="Ruppert J."/>
            <person name="Shah N."/>
            <person name="Rotter K."/>
            <person name="Hodges J."/>
            <person name="Ingenthron E."/>
            <person name="Cordes M."/>
            <person name="Kohlberg S."/>
            <person name="Sgro J."/>
            <person name="Delgado B."/>
            <person name="Mead K."/>
            <person name="Chinwalla A."/>
            <person name="Leonard S."/>
            <person name="Crouse K."/>
            <person name="Collura K."/>
            <person name="Kudrna D."/>
            <person name="Currie J."/>
            <person name="He R."/>
            <person name="Angelova A."/>
            <person name="Rajasekar S."/>
            <person name="Mueller T."/>
            <person name="Lomeli R."/>
            <person name="Scara G."/>
            <person name="Ko A."/>
            <person name="Delaney K."/>
            <person name="Wissotski M."/>
            <person name="Lopez G."/>
            <person name="Campos D."/>
            <person name="Braidotti M."/>
            <person name="Ashley E."/>
            <person name="Golser W."/>
            <person name="Kim H."/>
            <person name="Lee S."/>
            <person name="Lin J."/>
            <person name="Dujmic Z."/>
            <person name="Kim W."/>
            <person name="Talag J."/>
            <person name="Zuccolo A."/>
            <person name="Fan C."/>
            <person name="Sebastian A."/>
            <person name="Kramer M."/>
            <person name="Spiegel L."/>
            <person name="Nascimento L."/>
            <person name="Zutavern T."/>
            <person name="Miller B."/>
            <person name="Ambroise C."/>
            <person name="Muller S."/>
            <person name="Spooner W."/>
            <person name="Narechania A."/>
            <person name="Ren L."/>
            <person name="Wei S."/>
            <person name="Kumari S."/>
            <person name="Faga B."/>
            <person name="Levy M.J."/>
            <person name="McMahan L."/>
            <person name="Van Buren P."/>
            <person name="Vaughn M.W."/>
            <person name="Ying K."/>
            <person name="Yeh C.-T."/>
            <person name="Emrich S.J."/>
            <person name="Jia Y."/>
            <person name="Kalyanaraman A."/>
            <person name="Hsia A.-P."/>
            <person name="Barbazuk W.B."/>
            <person name="Baucom R.S."/>
            <person name="Brutnell T.P."/>
            <person name="Carpita N.C."/>
            <person name="Chaparro C."/>
            <person name="Chia J.-M."/>
            <person name="Deragon J.-M."/>
            <person name="Estill J.C."/>
            <person name="Fu Y."/>
            <person name="Jeddeloh J.A."/>
            <person name="Han Y."/>
            <person name="Lee H."/>
            <person name="Li P."/>
            <person name="Lisch D.R."/>
            <person name="Liu S."/>
            <person name="Liu Z."/>
            <person name="Nagel D.H."/>
            <person name="McCann M.C."/>
            <person name="SanMiguel P."/>
            <person name="Myers A.M."/>
            <person name="Nettleton D."/>
            <person name="Nguyen J."/>
            <person name="Penning B.W."/>
            <person name="Ponnala L."/>
            <person name="Schneider K.L."/>
            <person name="Schwartz D.C."/>
            <person name="Sharma A."/>
            <person name="Soderlund C."/>
            <person name="Springer N.M."/>
            <person name="Sun Q."/>
            <person name="Wang H."/>
            <person name="Waterman M."/>
            <person name="Westerman R."/>
            <person name="Wolfgruber T.K."/>
            <person name="Yang L."/>
            <person name="Yu Y."/>
            <person name="Zhang L."/>
            <person name="Zhou S."/>
            <person name="Zhu Q."/>
            <person name="Bennetzen J.L."/>
            <person name="Dawe R.K."/>
            <person name="Jiang J."/>
            <person name="Jiang N."/>
            <person name="Presting G.G."/>
            <person name="Wessler S.R."/>
            <person name="Aluru S."/>
            <person name="Martienssen R.A."/>
            <person name="Clifton S.W."/>
            <person name="McCombie W.R."/>
            <person name="Wing R.A."/>
            <person name="Wilson R.K."/>
        </authorList>
    </citation>
    <scope>NUCLEOTIDE SEQUENCE [LARGE SCALE GENOMIC DNA]</scope>
    <source>
        <strain evidence="7">cv. B73</strain>
    </source>
</reference>
<dbReference type="InterPro" id="IPR036965">
    <property type="entry name" value="Terpene_synth_N_sf"/>
</dbReference>
<dbReference type="InterPro" id="IPR001906">
    <property type="entry name" value="Terpene_synth_N"/>
</dbReference>
<evidence type="ECO:0000313" key="6">
    <source>
        <dbReference type="EnsemblPlants" id="Zm00001eb394330_P001"/>
    </source>
</evidence>
<dbReference type="InParanoid" id="A0A804RAL9"/>
<feature type="domain" description="Terpene synthase N-terminal" evidence="5">
    <location>
        <begin position="3"/>
        <end position="158"/>
    </location>
</feature>
<dbReference type="InterPro" id="IPR008930">
    <property type="entry name" value="Terpenoid_cyclase/PrenylTrfase"/>
</dbReference>
<dbReference type="FunCoup" id="A0A804RAL9">
    <property type="interactions" value="27"/>
</dbReference>
<dbReference type="PANTHER" id="PTHR31225">
    <property type="entry name" value="OS04G0344100 PROTEIN-RELATED"/>
    <property type="match status" value="1"/>
</dbReference>
<dbReference type="PANTHER" id="PTHR31225:SF63">
    <property type="entry name" value="BETA-SELINENE SYNTHASE"/>
    <property type="match status" value="1"/>
</dbReference>
<comment type="similarity">
    <text evidence="2">Belongs to the terpene synthase family.</text>
</comment>
<evidence type="ECO:0000256" key="3">
    <source>
        <dbReference type="ARBA" id="ARBA00011245"/>
    </source>
</evidence>
<reference evidence="6" key="2">
    <citation type="submission" date="2019-07" db="EMBL/GenBank/DDBJ databases">
        <authorList>
            <person name="Seetharam A."/>
            <person name="Woodhouse M."/>
            <person name="Cannon E."/>
        </authorList>
    </citation>
    <scope>NUCLEOTIDE SEQUENCE [LARGE SCALE GENOMIC DNA]</scope>
    <source>
        <strain evidence="6">cv. B73</strain>
    </source>
</reference>
<organism evidence="6 7">
    <name type="scientific">Zea mays</name>
    <name type="common">Maize</name>
    <dbReference type="NCBI Taxonomy" id="4577"/>
    <lineage>
        <taxon>Eukaryota</taxon>
        <taxon>Viridiplantae</taxon>
        <taxon>Streptophyta</taxon>
        <taxon>Embryophyta</taxon>
        <taxon>Tracheophyta</taxon>
        <taxon>Spermatophyta</taxon>
        <taxon>Magnoliopsida</taxon>
        <taxon>Liliopsida</taxon>
        <taxon>Poales</taxon>
        <taxon>Poaceae</taxon>
        <taxon>PACMAD clade</taxon>
        <taxon>Panicoideae</taxon>
        <taxon>Andropogonodae</taxon>
        <taxon>Andropogoneae</taxon>
        <taxon>Tripsacinae</taxon>
        <taxon>Zea</taxon>
    </lineage>
</organism>
<proteinExistence type="inferred from homology"/>
<dbReference type="Gramene" id="Zm00001eb394330_T001">
    <property type="protein sequence ID" value="Zm00001eb394330_P001"/>
    <property type="gene ID" value="Zm00001eb394330"/>
</dbReference>
<accession>A0A804RAL9</accession>
<dbReference type="GO" id="GO:0046246">
    <property type="term" value="P:terpene biosynthetic process"/>
    <property type="evidence" value="ECO:0000318"/>
    <property type="project" value="GO_Central"/>
</dbReference>
<name>A0A804RAL9_MAIZE</name>
<sequence>MGERANFLKGEVRKKFEAAAMSAIDAAMLVDAVVHLGIDHCFREEIATALRSVHEDEEGEFGSCDDLHTVAVRFLVLRQHGLWVSADVFDKFRDDKGSFSKSLLCSNPRGLLSLYNAAHMAVTPEEKVLDDAIAFARSHLVEAMIGELRSPMVEQVSRSFDIPLPRFSRRLESMHYIAEYGQEEEGHDAQILELARLEFELVRSLHLRELREICR</sequence>
<gene>
    <name evidence="6" type="primary">LOC103640304</name>
</gene>
<dbReference type="GO" id="GO:0016114">
    <property type="term" value="P:terpenoid biosynthetic process"/>
    <property type="evidence" value="ECO:0007669"/>
    <property type="project" value="InterPro"/>
</dbReference>